<evidence type="ECO:0000259" key="3">
    <source>
        <dbReference type="Pfam" id="PF07885"/>
    </source>
</evidence>
<dbReference type="Proteomes" id="UP000825933">
    <property type="component" value="Unassembled WGS sequence"/>
</dbReference>
<dbReference type="PRINTS" id="PR01463">
    <property type="entry name" value="EAGCHANLFMLY"/>
</dbReference>
<keyword evidence="4" id="KW-0813">Transport</keyword>
<protein>
    <submittedName>
        <fullName evidence="4">Potassium channel family protein</fullName>
    </submittedName>
</protein>
<evidence type="ECO:0000313" key="4">
    <source>
        <dbReference type="EMBL" id="MBZ2165820.1"/>
    </source>
</evidence>
<dbReference type="SUPFAM" id="SSF81324">
    <property type="entry name" value="Voltage-gated potassium channels"/>
    <property type="match status" value="1"/>
</dbReference>
<organism evidence="4 5">
    <name type="scientific">Methanobacterium spitsbergense</name>
    <dbReference type="NCBI Taxonomy" id="2874285"/>
    <lineage>
        <taxon>Archaea</taxon>
        <taxon>Methanobacteriati</taxon>
        <taxon>Methanobacteriota</taxon>
        <taxon>Methanomada group</taxon>
        <taxon>Methanobacteria</taxon>
        <taxon>Methanobacteriales</taxon>
        <taxon>Methanobacteriaceae</taxon>
        <taxon>Methanobacterium</taxon>
    </lineage>
</organism>
<feature type="transmembrane region" description="Helical" evidence="2">
    <location>
        <begin position="12"/>
        <end position="31"/>
    </location>
</feature>
<proteinExistence type="predicted"/>
<feature type="coiled-coil region" evidence="1">
    <location>
        <begin position="68"/>
        <end position="102"/>
    </location>
</feature>
<feature type="transmembrane region" description="Helical" evidence="2">
    <location>
        <begin position="43"/>
        <end position="68"/>
    </location>
</feature>
<keyword evidence="4" id="KW-0406">Ion transport</keyword>
<dbReference type="PANTHER" id="PTHR47823:SF9">
    <property type="entry name" value="CHROMOSOME UNDETERMINED SCAFFOLD_10, WHOLE GENOME SHOTGUN SEQUENCE"/>
    <property type="match status" value="1"/>
</dbReference>
<feature type="domain" description="Potassium channel" evidence="3">
    <location>
        <begin position="13"/>
        <end position="68"/>
    </location>
</feature>
<sequence>MLVLESSPDDKINTPLDALWFVMTTITTVGYGNITPMSFGGKIFGIILMIVGVGFFSLLTATLSSWFMRGIESEEEELKNKIISMEKSMNEMKLEIKEFKELLKK</sequence>
<keyword evidence="1" id="KW-0175">Coiled coil</keyword>
<dbReference type="GO" id="GO:0005249">
    <property type="term" value="F:voltage-gated potassium channel activity"/>
    <property type="evidence" value="ECO:0007669"/>
    <property type="project" value="InterPro"/>
</dbReference>
<dbReference type="InterPro" id="IPR003938">
    <property type="entry name" value="K_chnl_volt-dep_EAG/ELK/ERG"/>
</dbReference>
<evidence type="ECO:0000313" key="5">
    <source>
        <dbReference type="Proteomes" id="UP000825933"/>
    </source>
</evidence>
<dbReference type="PANTHER" id="PTHR47823">
    <property type="entry name" value="ION_TRANS DOMAIN-CONTAINING PROTEIN"/>
    <property type="match status" value="1"/>
</dbReference>
<dbReference type="PRINTS" id="PR00169">
    <property type="entry name" value="KCHANNEL"/>
</dbReference>
<keyword evidence="2" id="KW-0812">Transmembrane</keyword>
<keyword evidence="5" id="KW-1185">Reference proteome</keyword>
<reference evidence="5" key="1">
    <citation type="journal article" date="2022" name="Microbiol. Resour. Announc.">
        <title>Draft Genome Sequence of a Methanogenic Archaeon from West Spitsbergen Permafrost.</title>
        <authorList>
            <person name="Trubitsyn V."/>
            <person name="Rivkina E."/>
            <person name="Shcherbakova V."/>
        </authorList>
    </citation>
    <scope>NUCLEOTIDE SEQUENCE [LARGE SCALE GENOMIC DNA]</scope>
    <source>
        <strain evidence="5">VT</strain>
    </source>
</reference>
<keyword evidence="4" id="KW-0407">Ion channel</keyword>
<evidence type="ECO:0000256" key="2">
    <source>
        <dbReference type="SAM" id="Phobius"/>
    </source>
</evidence>
<comment type="caution">
    <text evidence="4">The sequence shown here is derived from an EMBL/GenBank/DDBJ whole genome shotgun (WGS) entry which is preliminary data.</text>
</comment>
<dbReference type="Pfam" id="PF07885">
    <property type="entry name" value="Ion_trans_2"/>
    <property type="match status" value="1"/>
</dbReference>
<dbReference type="Gene3D" id="1.10.287.70">
    <property type="match status" value="1"/>
</dbReference>
<name>A0A8T5UXB7_9EURY</name>
<keyword evidence="2" id="KW-0472">Membrane</keyword>
<dbReference type="RefSeq" id="WP_255590847.1">
    <property type="nucleotide sequence ID" value="NZ_JAIOUQ010000007.1"/>
</dbReference>
<gene>
    <name evidence="4" type="ORF">K8N75_07190</name>
</gene>
<accession>A0A8T5UXB7</accession>
<dbReference type="EMBL" id="JAIOUQ010000007">
    <property type="protein sequence ID" value="MBZ2165820.1"/>
    <property type="molecule type" value="Genomic_DNA"/>
</dbReference>
<dbReference type="GO" id="GO:0016020">
    <property type="term" value="C:membrane"/>
    <property type="evidence" value="ECO:0007669"/>
    <property type="project" value="InterPro"/>
</dbReference>
<evidence type="ECO:0000256" key="1">
    <source>
        <dbReference type="SAM" id="Coils"/>
    </source>
</evidence>
<dbReference type="AlphaFoldDB" id="A0A8T5UXB7"/>
<dbReference type="InterPro" id="IPR013099">
    <property type="entry name" value="K_chnl_dom"/>
</dbReference>
<keyword evidence="2" id="KW-1133">Transmembrane helix</keyword>